<protein>
    <submittedName>
        <fullName evidence="2">VOC family protein</fullName>
    </submittedName>
</protein>
<dbReference type="InterPro" id="IPR028973">
    <property type="entry name" value="PhnB-like"/>
</dbReference>
<dbReference type="EMBL" id="VYRZ01000002">
    <property type="protein sequence ID" value="KAA9086938.1"/>
    <property type="molecule type" value="Genomic_DNA"/>
</dbReference>
<gene>
    <name evidence="2" type="ORF">F6B42_08115</name>
</gene>
<dbReference type="RefSeq" id="WP_150419105.1">
    <property type="nucleotide sequence ID" value="NZ_VYRZ01000002.1"/>
</dbReference>
<dbReference type="Proteomes" id="UP000327039">
    <property type="component" value="Unassembled WGS sequence"/>
</dbReference>
<sequence>MSITTTPHLNFDGDARAALEFYASALGAKADSMTYGQMGASDDPAWADRIVWGQVETASGIRVMAFDVWPGQPYERGTNSFYVYLSGDDADEITVAWNGLSDGAEIRQQLGPSAWSPLAGQLRDRFGVIWAFDVRAPRD</sequence>
<dbReference type="PANTHER" id="PTHR33990">
    <property type="entry name" value="PROTEIN YJDN-RELATED"/>
    <property type="match status" value="1"/>
</dbReference>
<organism evidence="2 3">
    <name type="scientific">Microbacterium radiodurans</name>
    <dbReference type="NCBI Taxonomy" id="661398"/>
    <lineage>
        <taxon>Bacteria</taxon>
        <taxon>Bacillati</taxon>
        <taxon>Actinomycetota</taxon>
        <taxon>Actinomycetes</taxon>
        <taxon>Micrococcales</taxon>
        <taxon>Microbacteriaceae</taxon>
        <taxon>Microbacterium</taxon>
    </lineage>
</organism>
<dbReference type="Pfam" id="PF00903">
    <property type="entry name" value="Glyoxalase"/>
    <property type="match status" value="1"/>
</dbReference>
<dbReference type="OrthoDB" id="9795306at2"/>
<evidence type="ECO:0000259" key="1">
    <source>
        <dbReference type="Pfam" id="PF00903"/>
    </source>
</evidence>
<dbReference type="CDD" id="cd06588">
    <property type="entry name" value="PhnB_like"/>
    <property type="match status" value="1"/>
</dbReference>
<dbReference type="AlphaFoldDB" id="A0A5J5ISS4"/>
<reference evidence="3" key="1">
    <citation type="submission" date="2019-09" db="EMBL/GenBank/DDBJ databases">
        <title>Mumia zhuanghuii sp. nov. isolated from the intestinal contents of plateau pika (Ochotona curzoniae) in the Qinghai-Tibet plateau of China.</title>
        <authorList>
            <person name="Tian Z."/>
        </authorList>
    </citation>
    <scope>NUCLEOTIDE SEQUENCE [LARGE SCALE GENOMIC DNA]</scope>
    <source>
        <strain evidence="3">DSM 25564</strain>
    </source>
</reference>
<evidence type="ECO:0000313" key="2">
    <source>
        <dbReference type="EMBL" id="KAA9086938.1"/>
    </source>
</evidence>
<name>A0A5J5ISS4_9MICO</name>
<feature type="domain" description="Glyoxalase/fosfomycin resistance/dioxygenase" evidence="1">
    <location>
        <begin position="11"/>
        <end position="132"/>
    </location>
</feature>
<dbReference type="InterPro" id="IPR004360">
    <property type="entry name" value="Glyas_Fos-R_dOase_dom"/>
</dbReference>
<comment type="caution">
    <text evidence="2">The sequence shown here is derived from an EMBL/GenBank/DDBJ whole genome shotgun (WGS) entry which is preliminary data.</text>
</comment>
<dbReference type="InterPro" id="IPR029068">
    <property type="entry name" value="Glyas_Bleomycin-R_OHBP_Dase"/>
</dbReference>
<accession>A0A5J5ISS4</accession>
<keyword evidence="3" id="KW-1185">Reference proteome</keyword>
<evidence type="ECO:0000313" key="3">
    <source>
        <dbReference type="Proteomes" id="UP000327039"/>
    </source>
</evidence>
<dbReference type="PANTHER" id="PTHR33990:SF1">
    <property type="entry name" value="PROTEIN YJDN"/>
    <property type="match status" value="1"/>
</dbReference>
<dbReference type="SUPFAM" id="SSF54593">
    <property type="entry name" value="Glyoxalase/Bleomycin resistance protein/Dihydroxybiphenyl dioxygenase"/>
    <property type="match status" value="1"/>
</dbReference>
<proteinExistence type="predicted"/>
<dbReference type="Gene3D" id="3.10.180.10">
    <property type="entry name" value="2,3-Dihydroxybiphenyl 1,2-Dioxygenase, domain 1"/>
    <property type="match status" value="1"/>
</dbReference>